<feature type="compositionally biased region" description="Basic and acidic residues" evidence="11">
    <location>
        <begin position="452"/>
        <end position="482"/>
    </location>
</feature>
<name>A0ABP6ZPY6_9ACTN</name>
<evidence type="ECO:0000259" key="13">
    <source>
        <dbReference type="PROSITE" id="PS51371"/>
    </source>
</evidence>
<evidence type="ECO:0000256" key="8">
    <source>
        <dbReference type="ARBA" id="ARBA00023136"/>
    </source>
</evidence>
<dbReference type="EMBL" id="BAABAB010000010">
    <property type="protein sequence ID" value="GAA3615779.1"/>
    <property type="molecule type" value="Genomic_DNA"/>
</dbReference>
<feature type="transmembrane region" description="Helical" evidence="12">
    <location>
        <begin position="95"/>
        <end position="113"/>
    </location>
</feature>
<keyword evidence="16" id="KW-1185">Reference proteome</keyword>
<dbReference type="CDD" id="cd04590">
    <property type="entry name" value="CBS_pair_CorC_HlyC_assoc"/>
    <property type="match status" value="1"/>
</dbReference>
<dbReference type="PANTHER" id="PTHR22777:SF32">
    <property type="entry name" value="UPF0053 INNER MEMBRANE PROTEIN YFJD"/>
    <property type="match status" value="1"/>
</dbReference>
<organism evidence="15 16">
    <name type="scientific">Microlunatus ginsengisoli</name>
    <dbReference type="NCBI Taxonomy" id="363863"/>
    <lineage>
        <taxon>Bacteria</taxon>
        <taxon>Bacillati</taxon>
        <taxon>Actinomycetota</taxon>
        <taxon>Actinomycetes</taxon>
        <taxon>Propionibacteriales</taxon>
        <taxon>Propionibacteriaceae</taxon>
        <taxon>Microlunatus</taxon>
    </lineage>
</organism>
<evidence type="ECO:0000256" key="1">
    <source>
        <dbReference type="ARBA" id="ARBA00004651"/>
    </source>
</evidence>
<feature type="transmembrane region" description="Helical" evidence="12">
    <location>
        <begin position="66"/>
        <end position="88"/>
    </location>
</feature>
<evidence type="ECO:0000259" key="14">
    <source>
        <dbReference type="PROSITE" id="PS51846"/>
    </source>
</evidence>
<dbReference type="PROSITE" id="PS51846">
    <property type="entry name" value="CNNM"/>
    <property type="match status" value="1"/>
</dbReference>
<gene>
    <name evidence="15" type="ORF">GCM10022236_17330</name>
</gene>
<dbReference type="SUPFAM" id="SSF56176">
    <property type="entry name" value="FAD-binding/transporter-associated domain-like"/>
    <property type="match status" value="1"/>
</dbReference>
<dbReference type="InterPro" id="IPR000644">
    <property type="entry name" value="CBS_dom"/>
</dbReference>
<dbReference type="RefSeq" id="WP_344803424.1">
    <property type="nucleotide sequence ID" value="NZ_BAABAB010000010.1"/>
</dbReference>
<evidence type="ECO:0000256" key="9">
    <source>
        <dbReference type="PROSITE-ProRule" id="PRU00703"/>
    </source>
</evidence>
<dbReference type="Pfam" id="PF00571">
    <property type="entry name" value="CBS"/>
    <property type="match status" value="2"/>
</dbReference>
<feature type="domain" description="CNNM transmembrane" evidence="14">
    <location>
        <begin position="1"/>
        <end position="188"/>
    </location>
</feature>
<evidence type="ECO:0000313" key="15">
    <source>
        <dbReference type="EMBL" id="GAA3615779.1"/>
    </source>
</evidence>
<dbReference type="PANTHER" id="PTHR22777">
    <property type="entry name" value="HEMOLYSIN-RELATED"/>
    <property type="match status" value="1"/>
</dbReference>
<dbReference type="InterPro" id="IPR002550">
    <property type="entry name" value="CNNM"/>
</dbReference>
<evidence type="ECO:0000313" key="16">
    <source>
        <dbReference type="Proteomes" id="UP001501490"/>
    </source>
</evidence>
<dbReference type="Gene3D" id="3.30.465.10">
    <property type="match status" value="1"/>
</dbReference>
<accession>A0ABP6ZPY6</accession>
<dbReference type="PROSITE" id="PS51371">
    <property type="entry name" value="CBS"/>
    <property type="match status" value="2"/>
</dbReference>
<evidence type="ECO:0000256" key="10">
    <source>
        <dbReference type="PROSITE-ProRule" id="PRU01193"/>
    </source>
</evidence>
<keyword evidence="6 10" id="KW-1133">Transmembrane helix</keyword>
<keyword evidence="4 10" id="KW-0812">Transmembrane</keyword>
<evidence type="ECO:0000256" key="2">
    <source>
        <dbReference type="ARBA" id="ARBA00006337"/>
    </source>
</evidence>
<evidence type="ECO:0000256" key="11">
    <source>
        <dbReference type="SAM" id="MobiDB-lite"/>
    </source>
</evidence>
<comment type="similarity">
    <text evidence="2">Belongs to the UPF0053 family.</text>
</comment>
<keyword evidence="7 9" id="KW-0129">CBS domain</keyword>
<dbReference type="SMART" id="SM00116">
    <property type="entry name" value="CBS"/>
    <property type="match status" value="2"/>
</dbReference>
<protein>
    <submittedName>
        <fullName evidence="15">Hemolysin family protein</fullName>
    </submittedName>
</protein>
<proteinExistence type="inferred from homology"/>
<evidence type="ECO:0000256" key="12">
    <source>
        <dbReference type="SAM" id="Phobius"/>
    </source>
</evidence>
<evidence type="ECO:0000256" key="5">
    <source>
        <dbReference type="ARBA" id="ARBA00022737"/>
    </source>
</evidence>
<dbReference type="InterPro" id="IPR016169">
    <property type="entry name" value="FAD-bd_PCMH_sub2"/>
</dbReference>
<dbReference type="Gene3D" id="3.10.580.10">
    <property type="entry name" value="CBS-domain"/>
    <property type="match status" value="1"/>
</dbReference>
<dbReference type="Proteomes" id="UP001501490">
    <property type="component" value="Unassembled WGS sequence"/>
</dbReference>
<dbReference type="SMART" id="SM01091">
    <property type="entry name" value="CorC_HlyC"/>
    <property type="match status" value="1"/>
</dbReference>
<evidence type="ECO:0000256" key="3">
    <source>
        <dbReference type="ARBA" id="ARBA00022475"/>
    </source>
</evidence>
<reference evidence="16" key="1">
    <citation type="journal article" date="2019" name="Int. J. Syst. Evol. Microbiol.">
        <title>The Global Catalogue of Microorganisms (GCM) 10K type strain sequencing project: providing services to taxonomists for standard genome sequencing and annotation.</title>
        <authorList>
            <consortium name="The Broad Institute Genomics Platform"/>
            <consortium name="The Broad Institute Genome Sequencing Center for Infectious Disease"/>
            <person name="Wu L."/>
            <person name="Ma J."/>
        </authorList>
    </citation>
    <scope>NUCLEOTIDE SEQUENCE [LARGE SCALE GENOMIC DNA]</scope>
    <source>
        <strain evidence="16">JCM 16929</strain>
    </source>
</reference>
<dbReference type="Pfam" id="PF03471">
    <property type="entry name" value="CorC_HlyC"/>
    <property type="match status" value="1"/>
</dbReference>
<keyword evidence="3" id="KW-1003">Cell membrane</keyword>
<dbReference type="InterPro" id="IPR046342">
    <property type="entry name" value="CBS_dom_sf"/>
</dbReference>
<comment type="subcellular location">
    <subcellularLocation>
        <location evidence="1">Cell membrane</location>
        <topology evidence="1">Multi-pass membrane protein</topology>
    </subcellularLocation>
</comment>
<evidence type="ECO:0000256" key="4">
    <source>
        <dbReference type="ARBA" id="ARBA00022692"/>
    </source>
</evidence>
<evidence type="ECO:0000256" key="6">
    <source>
        <dbReference type="ARBA" id="ARBA00022989"/>
    </source>
</evidence>
<feature type="region of interest" description="Disordered" evidence="11">
    <location>
        <begin position="438"/>
        <end position="482"/>
    </location>
</feature>
<keyword evidence="8 10" id="KW-0472">Membrane</keyword>
<dbReference type="Pfam" id="PF01595">
    <property type="entry name" value="CNNM"/>
    <property type="match status" value="1"/>
</dbReference>
<dbReference type="SUPFAM" id="SSF54631">
    <property type="entry name" value="CBS-domain pair"/>
    <property type="match status" value="1"/>
</dbReference>
<evidence type="ECO:0000256" key="7">
    <source>
        <dbReference type="ARBA" id="ARBA00023122"/>
    </source>
</evidence>
<comment type="caution">
    <text evidence="15">The sequence shown here is derived from an EMBL/GenBank/DDBJ whole genome shotgun (WGS) entry which is preliminary data.</text>
</comment>
<dbReference type="InterPro" id="IPR036318">
    <property type="entry name" value="FAD-bd_PCMH-like_sf"/>
</dbReference>
<dbReference type="InterPro" id="IPR005170">
    <property type="entry name" value="Transptr-assoc_dom"/>
</dbReference>
<feature type="domain" description="CBS" evidence="13">
    <location>
        <begin position="275"/>
        <end position="332"/>
    </location>
</feature>
<dbReference type="InterPro" id="IPR044751">
    <property type="entry name" value="Ion_transp-like_CBS"/>
</dbReference>
<feature type="domain" description="CBS" evidence="13">
    <location>
        <begin position="207"/>
        <end position="266"/>
    </location>
</feature>
<keyword evidence="5" id="KW-0677">Repeat</keyword>
<sequence>MNQADWIQLAIAFVLATFAGLTAAAESALYSFSSARADRLIAEGHRGAVKVRKIVDDPPRYLNTALFVRTVLEVVVIVLVALVVFGIFPETWERVLITAGSMIVVSYILWGVAPRTIGRQHPDRVACAAAGPLVALTTVLGPLPRLLILIGNALTPGKGFSEGPFTTEAELRELVDLAEARELIEAEERKMIHSVFDLGNTIVREVMVPRTDMVFIEEYKTLRQAVSLALRSGFSRIPVIRDGMDDVVGVLYLKDVIKRVYDSPDTQTTERVTSLMRPPVLCPDSKPVDALLKEMQLERVHLVIVVDEFGGTAGMATIEDILEEIVGEITDEYDEENTDVVKLGDGRYRVSSRLALDELGELFGEELDDEDVETVGGLMAKVLNKIPIAGSTVSYEGIELIAERPTGRRNRIGTVLATWIGDHDQDTPTDARSVEAATQITRVVGTDDQPAEDPKARRADEDEERGRGRKAGREDKAGKKAS</sequence>